<comment type="caution">
    <text evidence="2">The sequence shown here is derived from an EMBL/GenBank/DDBJ whole genome shotgun (WGS) entry which is preliminary data.</text>
</comment>
<dbReference type="Proteomes" id="UP001162060">
    <property type="component" value="Unassembled WGS sequence"/>
</dbReference>
<evidence type="ECO:0000313" key="3">
    <source>
        <dbReference type="Proteomes" id="UP001162060"/>
    </source>
</evidence>
<sequence length="75" mass="9024">MRDLLKAAASSSRRKKRTMITFFATTKSCDREEEPQQQKKMPRLRLDELQMSPRHFDTMEYWYTKGRLVESPLLE</sequence>
<dbReference type="EMBL" id="CAKLBY020000227">
    <property type="protein sequence ID" value="CAK7937517.1"/>
    <property type="molecule type" value="Genomic_DNA"/>
</dbReference>
<dbReference type="AlphaFoldDB" id="A0AAV1UV24"/>
<organism evidence="2 3">
    <name type="scientific">Peronospora matthiolae</name>
    <dbReference type="NCBI Taxonomy" id="2874970"/>
    <lineage>
        <taxon>Eukaryota</taxon>
        <taxon>Sar</taxon>
        <taxon>Stramenopiles</taxon>
        <taxon>Oomycota</taxon>
        <taxon>Peronosporomycetes</taxon>
        <taxon>Peronosporales</taxon>
        <taxon>Peronosporaceae</taxon>
        <taxon>Peronospora</taxon>
    </lineage>
</organism>
<protein>
    <submittedName>
        <fullName evidence="2">Uncharacterized protein</fullName>
    </submittedName>
</protein>
<evidence type="ECO:0000313" key="2">
    <source>
        <dbReference type="EMBL" id="CAK7937517.1"/>
    </source>
</evidence>
<feature type="compositionally biased region" description="Basic and acidic residues" evidence="1">
    <location>
        <begin position="28"/>
        <end position="37"/>
    </location>
</feature>
<evidence type="ECO:0000256" key="1">
    <source>
        <dbReference type="SAM" id="MobiDB-lite"/>
    </source>
</evidence>
<accession>A0AAV1UV24</accession>
<gene>
    <name evidence="2" type="ORF">PM001_LOCUS22667</name>
</gene>
<reference evidence="2" key="1">
    <citation type="submission" date="2024-01" db="EMBL/GenBank/DDBJ databases">
        <authorList>
            <person name="Webb A."/>
        </authorList>
    </citation>
    <scope>NUCLEOTIDE SEQUENCE</scope>
    <source>
        <strain evidence="2">Pm1</strain>
    </source>
</reference>
<name>A0AAV1UV24_9STRA</name>
<proteinExistence type="predicted"/>
<feature type="region of interest" description="Disordered" evidence="1">
    <location>
        <begin position="27"/>
        <end position="49"/>
    </location>
</feature>